<evidence type="ECO:0000313" key="2">
    <source>
        <dbReference type="Proteomes" id="UP000265509"/>
    </source>
</evidence>
<dbReference type="EMBL" id="QRAN01000011">
    <property type="protein sequence ID" value="RLQ21703.1"/>
    <property type="molecule type" value="Genomic_DNA"/>
</dbReference>
<organism evidence="1 2">
    <name type="scientific">Seongchinamella sediminis</name>
    <dbReference type="NCBI Taxonomy" id="2283635"/>
    <lineage>
        <taxon>Bacteria</taxon>
        <taxon>Pseudomonadati</taxon>
        <taxon>Pseudomonadota</taxon>
        <taxon>Gammaproteobacteria</taxon>
        <taxon>Cellvibrionales</taxon>
        <taxon>Halieaceae</taxon>
        <taxon>Seongchinamella</taxon>
    </lineage>
</organism>
<sequence>MRCLGIWLLCSLLAGCGGYELKNLIKSDVDLVTDEFIDETRRLVRELTVKLYGRNPAELARIPGMTVEMRLAQLQATRGELDFAELAGRQETDALQLVFNPHFDGDRVFALVVGLGGMLRHAYGYNSESFLFDALEPEPLWASAHNVEVLAWKLRNNRRPNGEPWLITSEYRGVNDNLSFERLFGKLIVLQEMMARIASDADDRRVTKAVHTAGSVFIPLPI</sequence>
<keyword evidence="2" id="KW-1185">Reference proteome</keyword>
<protein>
    <recommendedName>
        <fullName evidence="3">Lipoprotein</fullName>
    </recommendedName>
</protein>
<gene>
    <name evidence="1" type="ORF">DWB85_11340</name>
</gene>
<evidence type="ECO:0000313" key="1">
    <source>
        <dbReference type="EMBL" id="RLQ21703.1"/>
    </source>
</evidence>
<dbReference type="OrthoDB" id="5866325at2"/>
<reference evidence="1 2" key="1">
    <citation type="submission" date="2018-07" db="EMBL/GenBank/DDBJ databases">
        <title>Halioglobus sp. genome submission.</title>
        <authorList>
            <person name="Ye M.-Q."/>
            <person name="Du Z.-J."/>
        </authorList>
    </citation>
    <scope>NUCLEOTIDE SEQUENCE [LARGE SCALE GENOMIC DNA]</scope>
    <source>
        <strain evidence="1 2">U0301</strain>
    </source>
</reference>
<name>A0A3L7DZZ2_9GAMM</name>
<proteinExistence type="predicted"/>
<dbReference type="AlphaFoldDB" id="A0A3L7DZZ2"/>
<dbReference type="PROSITE" id="PS51257">
    <property type="entry name" value="PROKAR_LIPOPROTEIN"/>
    <property type="match status" value="1"/>
</dbReference>
<dbReference type="Proteomes" id="UP000265509">
    <property type="component" value="Unassembled WGS sequence"/>
</dbReference>
<evidence type="ECO:0008006" key="3">
    <source>
        <dbReference type="Google" id="ProtNLM"/>
    </source>
</evidence>
<comment type="caution">
    <text evidence="1">The sequence shown here is derived from an EMBL/GenBank/DDBJ whole genome shotgun (WGS) entry which is preliminary data.</text>
</comment>
<accession>A0A3L7DZZ2</accession>